<dbReference type="InterPro" id="IPR037624">
    <property type="entry name" value="Nup133-like"/>
</dbReference>
<dbReference type="PANTHER" id="PTHR13405">
    <property type="entry name" value="NUCLEAR PORE COMPLEX PROTEIN NUP133"/>
    <property type="match status" value="1"/>
</dbReference>
<keyword evidence="7" id="KW-0539">Nucleus</keyword>
<sequence length="1401" mass="156737">MSSHEMPRSSEAPSTRRVPKRRSQYDTGDSARQQPKKRSKLSDETFVPPNASKHNGNGTVAMNGHASQHSHDSSAANGVLSIPVREKKHATFSRRSTNSDDSAILTKNALFSVKQLPPIPSRLRDVHEELRPHIQPRTTLTLTLTHERAFIWDYASSSLSPDTLTFTFPTPYNRSEPQPLGALVASPASSDTGLVAIAPTTGRIAYWDNVAHAESLSRFQQRQAAEGSVGSLQSGEKIVEIIHAEHAGFVLRFSTGRLMQLTLRDSQGRPNIHVQLLSTAVAEGGLFAFGGLKNRILANWYQKDVVAVKTQPAASRGHMEVVALTGRGEFLTWTIQWAGPPIFQGEYDGHKDIVDALQTEPASDPSGVAAIKVLDFAFMEHRSEKGNELSFPRNDNLPGILLLVTIARPQSASYALLEVDFARTTLSALRVLPLEQLSKPPVMDSVSGVKLLLPKPQHTAFVVFDRTVLLVSLAHKPDSPDDQLLSEADKSPKPYQDMIHLRNQDKNDIVTAWIEEPGSKNASSNIVLFTHDDALLRIETNELEDLPDHVSVKSKLEQALFFGLNPANALDLMRVEDFHFPIHEIEAAAIALSYEILSSSTAFPLTSGSSMDSSLEKRIHIAEQLATILMNCFPPLSDATRWSLLWHAEKLAAARALWACYDSRRKVHDLISTPLVSHIVNILFEKYTAKSHAVDDEVDPLRRWFMYDVNTIEKVVPWAYQAVNQLLNIQTTPEIKVQLTSEADDITFAILETAFNFRAENCASYGIHPKTLHLGVLEEGYQGLTTFWTSTLNTMNAVSQLAERSRNWAFESHEVLEGYYREIADKVLRENFRLVKLACLTRIERANWLFEQSDEAMQRQGRSIKETYDSEVRPGLILGLAEIGYGIQGMQIAEELNDLVSLVELCLDEIDFSKESLRSEDLPAEQKKEQHRYLIDLKQSVAAKFTKYGDEFAQEYYTQLVKKGRYADLLRGEYGAKESLAKFFSANPYLSRLGWIQAVLEKDYFVAQDRLMNSAMSQELNTWCREVQLAMAQLNHRAYQPLESTDYRVSRPLGVTANEASMRLSEIQQRLFDHVQPTVIGALDAEAAIDLLMQTFARQTVAERPALHQLLYQGFSELLSCNAMAPELLIDVLTLMDQTHSESDEAVDDICGKEFVMALQALDDSDLMSPGADSRVKYDAMQKLIWKRAYLRDDWKQLNETRGLTDKEIEKRMLETSLANTFEEALTAILQLYGAGDVAFADKDPTVHSDHWKSHPDPIKCLGAGTDARVLAARFSNADLRDPILADNKRDDDLLLLYVNRGRLPHWMEFVGEVKVAAVQKMVNATMVVTDALDWDGEVVEMLGEGGAFQGDVFPEVVNGEEAEVVGDEDAEVEEEDDGEDEDEEAVEEDVEEDLDVEMEG</sequence>
<evidence type="ECO:0000256" key="1">
    <source>
        <dbReference type="ARBA" id="ARBA00004259"/>
    </source>
</evidence>
<dbReference type="InterPro" id="IPR007187">
    <property type="entry name" value="Nucleoporin_Nup133/Nup155_C"/>
</dbReference>
<dbReference type="GO" id="GO:0017056">
    <property type="term" value="F:structural constituent of nuclear pore"/>
    <property type="evidence" value="ECO:0007669"/>
    <property type="project" value="InterPro"/>
</dbReference>
<keyword evidence="5" id="KW-0653">Protein transport</keyword>
<dbReference type="InterPro" id="IPR015943">
    <property type="entry name" value="WD40/YVTN_repeat-like_dom_sf"/>
</dbReference>
<dbReference type="Pfam" id="PF08801">
    <property type="entry name" value="Nucleoporin_N"/>
    <property type="match status" value="1"/>
</dbReference>
<dbReference type="GO" id="GO:0031080">
    <property type="term" value="C:nuclear pore outer ring"/>
    <property type="evidence" value="ECO:0007669"/>
    <property type="project" value="TreeGrafter"/>
</dbReference>
<dbReference type="GO" id="GO:0006606">
    <property type="term" value="P:protein import into nucleus"/>
    <property type="evidence" value="ECO:0007669"/>
    <property type="project" value="TreeGrafter"/>
</dbReference>
<evidence type="ECO:0000256" key="8">
    <source>
        <dbReference type="SAM" id="MobiDB-lite"/>
    </source>
</evidence>
<dbReference type="Gene3D" id="2.130.10.10">
    <property type="entry name" value="YVTN repeat-like/Quinoprotein amine dehydrogenase"/>
    <property type="match status" value="1"/>
</dbReference>
<evidence type="ECO:0000256" key="5">
    <source>
        <dbReference type="ARBA" id="ARBA00022927"/>
    </source>
</evidence>
<evidence type="ECO:0000313" key="11">
    <source>
        <dbReference type="EMBL" id="KAF1991074.1"/>
    </source>
</evidence>
<dbReference type="InterPro" id="IPR014908">
    <property type="entry name" value="Nucleoporin_Nup133/Nup155_N"/>
</dbReference>
<evidence type="ECO:0000256" key="4">
    <source>
        <dbReference type="ARBA" id="ARBA00022816"/>
    </source>
</evidence>
<dbReference type="GO" id="GO:0000972">
    <property type="term" value="P:transcription-dependent tethering of RNA polymerase II gene DNA at nuclear periphery"/>
    <property type="evidence" value="ECO:0007669"/>
    <property type="project" value="TreeGrafter"/>
</dbReference>
<dbReference type="Proteomes" id="UP000800041">
    <property type="component" value="Unassembled WGS sequence"/>
</dbReference>
<proteinExistence type="inferred from homology"/>
<keyword evidence="3" id="KW-0813">Transport</keyword>
<dbReference type="OrthoDB" id="103454at2759"/>
<dbReference type="SUPFAM" id="SSF117289">
    <property type="entry name" value="Nucleoporin domain"/>
    <property type="match status" value="1"/>
</dbReference>
<dbReference type="EMBL" id="ML977140">
    <property type="protein sequence ID" value="KAF1991074.1"/>
    <property type="molecule type" value="Genomic_DNA"/>
</dbReference>
<evidence type="ECO:0000259" key="9">
    <source>
        <dbReference type="Pfam" id="PF03177"/>
    </source>
</evidence>
<evidence type="ECO:0000256" key="2">
    <source>
        <dbReference type="ARBA" id="ARBA00005569"/>
    </source>
</evidence>
<evidence type="ECO:0000313" key="12">
    <source>
        <dbReference type="Proteomes" id="UP000800041"/>
    </source>
</evidence>
<evidence type="ECO:0000256" key="6">
    <source>
        <dbReference type="ARBA" id="ARBA00023010"/>
    </source>
</evidence>
<feature type="region of interest" description="Disordered" evidence="8">
    <location>
        <begin position="1"/>
        <end position="77"/>
    </location>
</feature>
<keyword evidence="6" id="KW-0811">Translocation</keyword>
<evidence type="ECO:0000256" key="7">
    <source>
        <dbReference type="ARBA" id="ARBA00023242"/>
    </source>
</evidence>
<dbReference type="PANTHER" id="PTHR13405:SF11">
    <property type="entry name" value="NUCLEAR PORE COMPLEX PROTEIN NUP133"/>
    <property type="match status" value="1"/>
</dbReference>
<feature type="domain" description="Nucleoporin Nup133/Nup155-like C-terminal" evidence="9">
    <location>
        <begin position="643"/>
        <end position="1308"/>
    </location>
</feature>
<keyword evidence="12" id="KW-1185">Reference proteome</keyword>
<evidence type="ECO:0000256" key="3">
    <source>
        <dbReference type="ARBA" id="ARBA00022448"/>
    </source>
</evidence>
<dbReference type="Pfam" id="PF03177">
    <property type="entry name" value="Nucleoporin_C"/>
    <property type="match status" value="1"/>
</dbReference>
<keyword evidence="4" id="KW-0509">mRNA transport</keyword>
<name>A0A6G1HDD1_9PEZI</name>
<evidence type="ECO:0000259" key="10">
    <source>
        <dbReference type="Pfam" id="PF08801"/>
    </source>
</evidence>
<organism evidence="11 12">
    <name type="scientific">Aulographum hederae CBS 113979</name>
    <dbReference type="NCBI Taxonomy" id="1176131"/>
    <lineage>
        <taxon>Eukaryota</taxon>
        <taxon>Fungi</taxon>
        <taxon>Dikarya</taxon>
        <taxon>Ascomycota</taxon>
        <taxon>Pezizomycotina</taxon>
        <taxon>Dothideomycetes</taxon>
        <taxon>Pleosporomycetidae</taxon>
        <taxon>Aulographales</taxon>
        <taxon>Aulographaceae</taxon>
    </lineage>
</organism>
<protein>
    <submittedName>
        <fullName evidence="11">Uncharacterized protein</fullName>
    </submittedName>
</protein>
<reference evidence="11" key="1">
    <citation type="journal article" date="2020" name="Stud. Mycol.">
        <title>101 Dothideomycetes genomes: a test case for predicting lifestyles and emergence of pathogens.</title>
        <authorList>
            <person name="Haridas S."/>
            <person name="Albert R."/>
            <person name="Binder M."/>
            <person name="Bloem J."/>
            <person name="Labutti K."/>
            <person name="Salamov A."/>
            <person name="Andreopoulos B."/>
            <person name="Baker S."/>
            <person name="Barry K."/>
            <person name="Bills G."/>
            <person name="Bluhm B."/>
            <person name="Cannon C."/>
            <person name="Castanera R."/>
            <person name="Culley D."/>
            <person name="Daum C."/>
            <person name="Ezra D."/>
            <person name="Gonzalez J."/>
            <person name="Henrissat B."/>
            <person name="Kuo A."/>
            <person name="Liang C."/>
            <person name="Lipzen A."/>
            <person name="Lutzoni F."/>
            <person name="Magnuson J."/>
            <person name="Mondo S."/>
            <person name="Nolan M."/>
            <person name="Ohm R."/>
            <person name="Pangilinan J."/>
            <person name="Park H.-J."/>
            <person name="Ramirez L."/>
            <person name="Alfaro M."/>
            <person name="Sun H."/>
            <person name="Tritt A."/>
            <person name="Yoshinaga Y."/>
            <person name="Zwiers L.-H."/>
            <person name="Turgeon B."/>
            <person name="Goodwin S."/>
            <person name="Spatafora J."/>
            <person name="Crous P."/>
            <person name="Grigoriev I."/>
        </authorList>
    </citation>
    <scope>NUCLEOTIDE SEQUENCE</scope>
    <source>
        <strain evidence="11">CBS 113979</strain>
    </source>
</reference>
<dbReference type="GO" id="GO:0016973">
    <property type="term" value="P:poly(A)+ mRNA export from nucleus"/>
    <property type="evidence" value="ECO:0007669"/>
    <property type="project" value="TreeGrafter"/>
</dbReference>
<accession>A0A6G1HDD1</accession>
<gene>
    <name evidence="11" type="ORF">K402DRAFT_400557</name>
</gene>
<comment type="similarity">
    <text evidence="2">Belongs to the nucleoporin Nup133 family.</text>
</comment>
<feature type="region of interest" description="Disordered" evidence="8">
    <location>
        <begin position="1362"/>
        <end position="1401"/>
    </location>
</feature>
<comment type="subcellular location">
    <subcellularLocation>
        <location evidence="1">Nucleus envelope</location>
    </subcellularLocation>
</comment>
<feature type="domain" description="Nucleoporin Nup133/Nup155-like N-terminal" evidence="10">
    <location>
        <begin position="106"/>
        <end position="535"/>
    </location>
</feature>